<evidence type="ECO:0000313" key="1">
    <source>
        <dbReference type="EMBL" id="KIM83612.1"/>
    </source>
</evidence>
<dbReference type="EMBL" id="KN832990">
    <property type="protein sequence ID" value="KIM83612.1"/>
    <property type="molecule type" value="Genomic_DNA"/>
</dbReference>
<reference evidence="2" key="2">
    <citation type="submission" date="2015-01" db="EMBL/GenBank/DDBJ databases">
        <title>Evolutionary Origins and Diversification of the Mycorrhizal Mutualists.</title>
        <authorList>
            <consortium name="DOE Joint Genome Institute"/>
            <consortium name="Mycorrhizal Genomics Consortium"/>
            <person name="Kohler A."/>
            <person name="Kuo A."/>
            <person name="Nagy L.G."/>
            <person name="Floudas D."/>
            <person name="Copeland A."/>
            <person name="Barry K.W."/>
            <person name="Cichocki N."/>
            <person name="Veneault-Fourrey C."/>
            <person name="LaButti K."/>
            <person name="Lindquist E.A."/>
            <person name="Lipzen A."/>
            <person name="Lundell T."/>
            <person name="Morin E."/>
            <person name="Murat C."/>
            <person name="Riley R."/>
            <person name="Ohm R."/>
            <person name="Sun H."/>
            <person name="Tunlid A."/>
            <person name="Henrissat B."/>
            <person name="Grigoriev I.V."/>
            <person name="Hibbett D.S."/>
            <person name="Martin F."/>
        </authorList>
    </citation>
    <scope>NUCLEOTIDE SEQUENCE [LARGE SCALE GENOMIC DNA]</scope>
    <source>
        <strain evidence="2">F 1598</strain>
    </source>
</reference>
<name>A0A0C3C284_PILCF</name>
<dbReference type="HOGENOM" id="CLU_2210963_0_0_1"/>
<dbReference type="InParanoid" id="A0A0C3C284"/>
<protein>
    <submittedName>
        <fullName evidence="1">Uncharacterized protein</fullName>
    </submittedName>
</protein>
<evidence type="ECO:0000313" key="2">
    <source>
        <dbReference type="Proteomes" id="UP000054166"/>
    </source>
</evidence>
<keyword evidence="2" id="KW-1185">Reference proteome</keyword>
<sequence length="107" mass="12739">MSQKEPLPPSADDLLADRGAVRRRYPITRPYKWRTFRLPSSFFARFTGSRRLDTPSASFYRLYEFFVISWNVQFRNELEYFCTAHRVTLIGQSPTFQILGAMRFLQF</sequence>
<reference evidence="1 2" key="1">
    <citation type="submission" date="2014-04" db="EMBL/GenBank/DDBJ databases">
        <authorList>
            <consortium name="DOE Joint Genome Institute"/>
            <person name="Kuo A."/>
            <person name="Tarkka M."/>
            <person name="Buscot F."/>
            <person name="Kohler A."/>
            <person name="Nagy L.G."/>
            <person name="Floudas D."/>
            <person name="Copeland A."/>
            <person name="Barry K.W."/>
            <person name="Cichocki N."/>
            <person name="Veneault-Fourrey C."/>
            <person name="LaButti K."/>
            <person name="Lindquist E.A."/>
            <person name="Lipzen A."/>
            <person name="Lundell T."/>
            <person name="Morin E."/>
            <person name="Murat C."/>
            <person name="Sun H."/>
            <person name="Tunlid A."/>
            <person name="Henrissat B."/>
            <person name="Grigoriev I.V."/>
            <person name="Hibbett D.S."/>
            <person name="Martin F."/>
            <person name="Nordberg H.P."/>
            <person name="Cantor M.N."/>
            <person name="Hua S.X."/>
        </authorList>
    </citation>
    <scope>NUCLEOTIDE SEQUENCE [LARGE SCALE GENOMIC DNA]</scope>
    <source>
        <strain evidence="1 2">F 1598</strain>
    </source>
</reference>
<organism evidence="1 2">
    <name type="scientific">Piloderma croceum (strain F 1598)</name>
    <dbReference type="NCBI Taxonomy" id="765440"/>
    <lineage>
        <taxon>Eukaryota</taxon>
        <taxon>Fungi</taxon>
        <taxon>Dikarya</taxon>
        <taxon>Basidiomycota</taxon>
        <taxon>Agaricomycotina</taxon>
        <taxon>Agaricomycetes</taxon>
        <taxon>Agaricomycetidae</taxon>
        <taxon>Atheliales</taxon>
        <taxon>Atheliaceae</taxon>
        <taxon>Piloderma</taxon>
    </lineage>
</organism>
<accession>A0A0C3C284</accession>
<dbReference type="AlphaFoldDB" id="A0A0C3C284"/>
<proteinExistence type="predicted"/>
<gene>
    <name evidence="1" type="ORF">PILCRDRAFT_819247</name>
</gene>
<dbReference type="Proteomes" id="UP000054166">
    <property type="component" value="Unassembled WGS sequence"/>
</dbReference>
<dbReference type="OrthoDB" id="5422293at2759"/>